<proteinExistence type="predicted"/>
<dbReference type="EMBL" id="JBHTNF010000020">
    <property type="protein sequence ID" value="MFD1330242.1"/>
    <property type="molecule type" value="Genomic_DNA"/>
</dbReference>
<name>A0ABW3Z246_MYCRA</name>
<evidence type="ECO:0000313" key="2">
    <source>
        <dbReference type="EMBL" id="MFD1330242.1"/>
    </source>
</evidence>
<keyword evidence="1" id="KW-1133">Transmembrane helix</keyword>
<feature type="transmembrane region" description="Helical" evidence="1">
    <location>
        <begin position="12"/>
        <end position="32"/>
    </location>
</feature>
<dbReference type="RefSeq" id="WP_374841169.1">
    <property type="nucleotide sequence ID" value="NZ_JBHEEW010000019.1"/>
</dbReference>
<organism evidence="2 3">
    <name type="scientific">Mycoplana ramosa</name>
    <name type="common">Mycoplana bullata</name>
    <dbReference type="NCBI Taxonomy" id="40837"/>
    <lineage>
        <taxon>Bacteria</taxon>
        <taxon>Pseudomonadati</taxon>
        <taxon>Pseudomonadota</taxon>
        <taxon>Alphaproteobacteria</taxon>
        <taxon>Hyphomicrobiales</taxon>
        <taxon>Rhizobiaceae</taxon>
        <taxon>Mycoplana</taxon>
    </lineage>
</organism>
<keyword evidence="1" id="KW-0472">Membrane</keyword>
<sequence length="114" mass="12072">MLQLILSQVLPPLIDALTPMLVATIAALLFRWTGVQVEAKHMAALQSALANGAKLTLAGRSMDEAIDYVERSVPDALTRFKARDRPRIAELLAPHLAALPLSGPAAPTKGPAGK</sequence>
<keyword evidence="3" id="KW-1185">Reference proteome</keyword>
<keyword evidence="1" id="KW-0812">Transmembrane</keyword>
<reference evidence="3" key="1">
    <citation type="journal article" date="2019" name="Int. J. Syst. Evol. Microbiol.">
        <title>The Global Catalogue of Microorganisms (GCM) 10K type strain sequencing project: providing services to taxonomists for standard genome sequencing and annotation.</title>
        <authorList>
            <consortium name="The Broad Institute Genomics Platform"/>
            <consortium name="The Broad Institute Genome Sequencing Center for Infectious Disease"/>
            <person name="Wu L."/>
            <person name="Ma J."/>
        </authorList>
    </citation>
    <scope>NUCLEOTIDE SEQUENCE [LARGE SCALE GENOMIC DNA]</scope>
    <source>
        <strain evidence="3">CCUG 55609</strain>
    </source>
</reference>
<evidence type="ECO:0000256" key="1">
    <source>
        <dbReference type="SAM" id="Phobius"/>
    </source>
</evidence>
<gene>
    <name evidence="2" type="ORF">ACFQ33_20345</name>
</gene>
<evidence type="ECO:0000313" key="3">
    <source>
        <dbReference type="Proteomes" id="UP001597173"/>
    </source>
</evidence>
<accession>A0ABW3Z246</accession>
<comment type="caution">
    <text evidence="2">The sequence shown here is derived from an EMBL/GenBank/DDBJ whole genome shotgun (WGS) entry which is preliminary data.</text>
</comment>
<protein>
    <submittedName>
        <fullName evidence="2">Uncharacterized protein</fullName>
    </submittedName>
</protein>
<dbReference type="Proteomes" id="UP001597173">
    <property type="component" value="Unassembled WGS sequence"/>
</dbReference>